<dbReference type="PANTHER" id="PTHR33067:SF9">
    <property type="entry name" value="RNA-DIRECTED DNA POLYMERASE"/>
    <property type="match status" value="1"/>
</dbReference>
<organism evidence="2">
    <name type="scientific">Tanacetum cinerariifolium</name>
    <name type="common">Dalmatian daisy</name>
    <name type="synonym">Chrysanthemum cinerariifolium</name>
    <dbReference type="NCBI Taxonomy" id="118510"/>
    <lineage>
        <taxon>Eukaryota</taxon>
        <taxon>Viridiplantae</taxon>
        <taxon>Streptophyta</taxon>
        <taxon>Embryophyta</taxon>
        <taxon>Tracheophyta</taxon>
        <taxon>Spermatophyta</taxon>
        <taxon>Magnoliopsida</taxon>
        <taxon>eudicotyledons</taxon>
        <taxon>Gunneridae</taxon>
        <taxon>Pentapetalae</taxon>
        <taxon>asterids</taxon>
        <taxon>campanulids</taxon>
        <taxon>Asterales</taxon>
        <taxon>Asteraceae</taxon>
        <taxon>Asteroideae</taxon>
        <taxon>Anthemideae</taxon>
        <taxon>Anthemidinae</taxon>
        <taxon>Tanacetum</taxon>
    </lineage>
</organism>
<accession>A0A6L2MA17</accession>
<dbReference type="Gene3D" id="2.40.70.10">
    <property type="entry name" value="Acid Proteases"/>
    <property type="match status" value="1"/>
</dbReference>
<dbReference type="InterPro" id="IPR021109">
    <property type="entry name" value="Peptidase_aspartic_dom_sf"/>
</dbReference>
<evidence type="ECO:0000313" key="2">
    <source>
        <dbReference type="EMBL" id="GEU70728.1"/>
    </source>
</evidence>
<dbReference type="AlphaFoldDB" id="A0A6L2MA17"/>
<keyword evidence="2" id="KW-0695">RNA-directed DNA polymerase</keyword>
<keyword evidence="2" id="KW-0548">Nucleotidyltransferase</keyword>
<sequence length="202" mass="22090">MQNQLTNLTELLTKFVNSNSTSTLSSCTLPSHTIANPGSDLKSITTQSGVSYDGPQIPPPPSFLPKVVENEPEETKDTVTPPNKRNKLSEMARTPLNEHCLAVLLKKLLEKLGDPGKFLIPCNFPGMDECLALADLDASINIVPLIGWKRLSFPELTPTCKTLELADRSISRPIGVAEDVYVKVGKFHFLADFVVVDFDADP</sequence>
<dbReference type="CDD" id="cd00303">
    <property type="entry name" value="retropepsin_like"/>
    <property type="match status" value="1"/>
</dbReference>
<evidence type="ECO:0000256" key="1">
    <source>
        <dbReference type="SAM" id="MobiDB-lite"/>
    </source>
</evidence>
<dbReference type="EMBL" id="BKCJ010006170">
    <property type="protein sequence ID" value="GEU70728.1"/>
    <property type="molecule type" value="Genomic_DNA"/>
</dbReference>
<keyword evidence="2" id="KW-0808">Transferase</keyword>
<name>A0A6L2MA17_TANCI</name>
<dbReference type="PANTHER" id="PTHR33067">
    <property type="entry name" value="RNA-DIRECTED DNA POLYMERASE-RELATED"/>
    <property type="match status" value="1"/>
</dbReference>
<proteinExistence type="predicted"/>
<dbReference type="GO" id="GO:0003964">
    <property type="term" value="F:RNA-directed DNA polymerase activity"/>
    <property type="evidence" value="ECO:0007669"/>
    <property type="project" value="UniProtKB-KW"/>
</dbReference>
<protein>
    <submittedName>
        <fullName evidence="2">Reverse transcriptase domain-containing protein</fullName>
    </submittedName>
</protein>
<gene>
    <name evidence="2" type="ORF">Tci_042706</name>
</gene>
<reference evidence="2" key="1">
    <citation type="journal article" date="2019" name="Sci. Rep.">
        <title>Draft genome of Tanacetum cinerariifolium, the natural source of mosquito coil.</title>
        <authorList>
            <person name="Yamashiro T."/>
            <person name="Shiraishi A."/>
            <person name="Satake H."/>
            <person name="Nakayama K."/>
        </authorList>
    </citation>
    <scope>NUCLEOTIDE SEQUENCE</scope>
</reference>
<feature type="region of interest" description="Disordered" evidence="1">
    <location>
        <begin position="36"/>
        <end position="64"/>
    </location>
</feature>
<comment type="caution">
    <text evidence="2">The sequence shown here is derived from an EMBL/GenBank/DDBJ whole genome shotgun (WGS) entry which is preliminary data.</text>
</comment>